<proteinExistence type="predicted"/>
<reference evidence="2" key="1">
    <citation type="submission" date="2014-11" db="EMBL/GenBank/DDBJ databases">
        <authorList>
            <person name="Amaro Gonzalez C."/>
        </authorList>
    </citation>
    <scope>NUCLEOTIDE SEQUENCE</scope>
</reference>
<sequence>MKMCLIRIRPCAITEVQRAGRLPQFQESGSPKTDSWVRCNS</sequence>
<reference evidence="2" key="2">
    <citation type="journal article" date="2015" name="Fish Shellfish Immunol.">
        <title>Early steps in the European eel (Anguilla anguilla)-Vibrio vulnificus interaction in the gills: Role of the RtxA13 toxin.</title>
        <authorList>
            <person name="Callol A."/>
            <person name="Pajuelo D."/>
            <person name="Ebbesson L."/>
            <person name="Teles M."/>
            <person name="MacKenzie S."/>
            <person name="Amaro C."/>
        </authorList>
    </citation>
    <scope>NUCLEOTIDE SEQUENCE</scope>
</reference>
<feature type="compositionally biased region" description="Polar residues" evidence="1">
    <location>
        <begin position="25"/>
        <end position="41"/>
    </location>
</feature>
<name>A0A0E9UST7_ANGAN</name>
<dbReference type="AlphaFoldDB" id="A0A0E9UST7"/>
<feature type="region of interest" description="Disordered" evidence="1">
    <location>
        <begin position="22"/>
        <end position="41"/>
    </location>
</feature>
<evidence type="ECO:0000313" key="2">
    <source>
        <dbReference type="EMBL" id="JAH68806.1"/>
    </source>
</evidence>
<dbReference type="EMBL" id="GBXM01039771">
    <property type="protein sequence ID" value="JAH68806.1"/>
    <property type="molecule type" value="Transcribed_RNA"/>
</dbReference>
<protein>
    <submittedName>
        <fullName evidence="2">Uncharacterized protein</fullName>
    </submittedName>
</protein>
<evidence type="ECO:0000256" key="1">
    <source>
        <dbReference type="SAM" id="MobiDB-lite"/>
    </source>
</evidence>
<accession>A0A0E9UST7</accession>
<organism evidence="2">
    <name type="scientific">Anguilla anguilla</name>
    <name type="common">European freshwater eel</name>
    <name type="synonym">Muraena anguilla</name>
    <dbReference type="NCBI Taxonomy" id="7936"/>
    <lineage>
        <taxon>Eukaryota</taxon>
        <taxon>Metazoa</taxon>
        <taxon>Chordata</taxon>
        <taxon>Craniata</taxon>
        <taxon>Vertebrata</taxon>
        <taxon>Euteleostomi</taxon>
        <taxon>Actinopterygii</taxon>
        <taxon>Neopterygii</taxon>
        <taxon>Teleostei</taxon>
        <taxon>Anguilliformes</taxon>
        <taxon>Anguillidae</taxon>
        <taxon>Anguilla</taxon>
    </lineage>
</organism>